<organism evidence="2 3">
    <name type="scientific">Ornithinimicrobium ciconiae</name>
    <dbReference type="NCBI Taxonomy" id="2594265"/>
    <lineage>
        <taxon>Bacteria</taxon>
        <taxon>Bacillati</taxon>
        <taxon>Actinomycetota</taxon>
        <taxon>Actinomycetes</taxon>
        <taxon>Micrococcales</taxon>
        <taxon>Ornithinimicrobiaceae</taxon>
        <taxon>Ornithinimicrobium</taxon>
    </lineage>
</organism>
<sequence>MTGITARREGAPLSRANPFRPGFGVSPRVLAGRDELLEEFDTALDEGPGSPLRSVLVSGARGMGKTVILNELEEAARVRGWLVVRLPETGDLVEELVSTALPMLLAEHDGERAVRRRLTGAGIAGVGSLSTTARERYEVRETAATLLARLLDVLAGHDTGLLFTLDELQAVDRESVAAFAALYQHLVRDERDVALAAAGLPVGVGKLLQHRGTTFLRRAERVQLGPLSTTEVIDALRRTVTEAGGVVSEDALLTLAEVIHGYPYLLQLAGYRAWRDADREPITVAHARATLPVLSERMGRLVHEPALRDLPQAQRSYLEAMSLDDGPSSTGAVAARLGLTAQHANVFRTRLIERELITPTGHGRVDYALPYLRDHLRRLAATE</sequence>
<dbReference type="Pfam" id="PF13191">
    <property type="entry name" value="AAA_16"/>
    <property type="match status" value="1"/>
</dbReference>
<dbReference type="PANTHER" id="PTHR34301">
    <property type="entry name" value="DNA-BINDING PROTEIN-RELATED"/>
    <property type="match status" value="1"/>
</dbReference>
<evidence type="ECO:0000313" key="2">
    <source>
        <dbReference type="EMBL" id="QDO86923.1"/>
    </source>
</evidence>
<dbReference type="OrthoDB" id="2020141at2"/>
<proteinExistence type="predicted"/>
<reference evidence="2 3" key="1">
    <citation type="submission" date="2019-07" db="EMBL/GenBank/DDBJ databases">
        <title>complete genome sequencing of Ornithinimicrobium sp. H23M54.</title>
        <authorList>
            <person name="Bae J.-W."/>
            <person name="Lee S.-Y."/>
        </authorList>
    </citation>
    <scope>NUCLEOTIDE SEQUENCE [LARGE SCALE GENOMIC DNA]</scope>
    <source>
        <strain evidence="2 3">H23M54</strain>
    </source>
</reference>
<dbReference type="InterPro" id="IPR041664">
    <property type="entry name" value="AAA_16"/>
</dbReference>
<protein>
    <submittedName>
        <fullName evidence="2">ATP-binding protein</fullName>
    </submittedName>
</protein>
<name>A0A516G5X3_9MICO</name>
<dbReference type="AlphaFoldDB" id="A0A516G5X3"/>
<dbReference type="PANTHER" id="PTHR34301:SF8">
    <property type="entry name" value="ATPASE DOMAIN-CONTAINING PROTEIN"/>
    <property type="match status" value="1"/>
</dbReference>
<dbReference type="Gene3D" id="3.40.50.300">
    <property type="entry name" value="P-loop containing nucleotide triphosphate hydrolases"/>
    <property type="match status" value="1"/>
</dbReference>
<evidence type="ECO:0000259" key="1">
    <source>
        <dbReference type="Pfam" id="PF13191"/>
    </source>
</evidence>
<gene>
    <name evidence="2" type="ORF">FNH13_00185</name>
</gene>
<dbReference type="GO" id="GO:0005524">
    <property type="term" value="F:ATP binding"/>
    <property type="evidence" value="ECO:0007669"/>
    <property type="project" value="UniProtKB-KW"/>
</dbReference>
<accession>A0A516G5X3</accession>
<feature type="domain" description="Orc1-like AAA ATPase" evidence="1">
    <location>
        <begin position="30"/>
        <end position="186"/>
    </location>
</feature>
<keyword evidence="2" id="KW-0547">Nucleotide-binding</keyword>
<dbReference type="Proteomes" id="UP000315395">
    <property type="component" value="Chromosome"/>
</dbReference>
<dbReference type="EMBL" id="CP041616">
    <property type="protein sequence ID" value="QDO86923.1"/>
    <property type="molecule type" value="Genomic_DNA"/>
</dbReference>
<keyword evidence="3" id="KW-1185">Reference proteome</keyword>
<evidence type="ECO:0000313" key="3">
    <source>
        <dbReference type="Proteomes" id="UP000315395"/>
    </source>
</evidence>
<dbReference type="InterPro" id="IPR027417">
    <property type="entry name" value="P-loop_NTPase"/>
</dbReference>
<dbReference type="SUPFAM" id="SSF52540">
    <property type="entry name" value="P-loop containing nucleoside triphosphate hydrolases"/>
    <property type="match status" value="1"/>
</dbReference>
<dbReference type="KEGG" id="orz:FNH13_00185"/>
<keyword evidence="2" id="KW-0067">ATP-binding</keyword>